<comment type="caution">
    <text evidence="3">The sequence shown here is derived from an EMBL/GenBank/DDBJ whole genome shotgun (WGS) entry which is preliminary data.</text>
</comment>
<dbReference type="GO" id="GO:0005739">
    <property type="term" value="C:mitochondrion"/>
    <property type="evidence" value="ECO:0007669"/>
    <property type="project" value="TreeGrafter"/>
</dbReference>
<dbReference type="InterPro" id="IPR015915">
    <property type="entry name" value="Kelch-typ_b-propeller"/>
</dbReference>
<dbReference type="VEuPathDB" id="FungiDB:FOXG_15428"/>
<evidence type="ECO:0000313" key="4">
    <source>
        <dbReference type="Proteomes" id="UP000285084"/>
    </source>
</evidence>
<evidence type="ECO:0000256" key="1">
    <source>
        <dbReference type="SAM" id="MobiDB-lite"/>
    </source>
</evidence>
<dbReference type="EMBL" id="MRCY01000427">
    <property type="protein sequence ID" value="RKK86872.1"/>
    <property type="molecule type" value="Genomic_DNA"/>
</dbReference>
<feature type="region of interest" description="Disordered" evidence="1">
    <location>
        <begin position="1"/>
        <end position="39"/>
    </location>
</feature>
<dbReference type="VEuPathDB" id="FungiDB:FOC4_g10004379"/>
<evidence type="ECO:0000313" key="2">
    <source>
        <dbReference type="EMBL" id="RKK64974.1"/>
    </source>
</evidence>
<dbReference type="AlphaFoldDB" id="A0A420P2X5"/>
<sequence length="257" mass="27444">MGSDTPAQQTHLPGTQVANNSTGTISRAARSSPDMAQGRSTAVRGLSQGSYTQLSGLMCEVYRTTGRGPPALVGATTTILGDKLYVFGGRTVSGSTLGPLTSDLHELDLIRRHWTKLEATGDIPLPRYFHSMCALGGTKMVCYGGMSLASNQSAGANQQQPETIVMSDVYIYDVHTRVWTFILTQNPPQGRYAHCACILPSSATFASQLAPLSVLQHKSSTRSPNGRRISINHVGTGGAEMVIVGGARRQKQLHRTS</sequence>
<dbReference type="PANTHER" id="PTHR43503">
    <property type="entry name" value="MCG48959-RELATED"/>
    <property type="match status" value="1"/>
</dbReference>
<dbReference type="VEuPathDB" id="FungiDB:HZS61_009284"/>
<dbReference type="GO" id="GO:0005829">
    <property type="term" value="C:cytosol"/>
    <property type="evidence" value="ECO:0007669"/>
    <property type="project" value="TreeGrafter"/>
</dbReference>
<dbReference type="PANTHER" id="PTHR43503:SF2">
    <property type="entry name" value="NEGATIVE REGULATOR OF SPORULATION MDS3-RELATED"/>
    <property type="match status" value="1"/>
</dbReference>
<name>A0A420P2X5_FUSOX</name>
<evidence type="ECO:0000313" key="5">
    <source>
        <dbReference type="Proteomes" id="UP000285860"/>
    </source>
</evidence>
<reference evidence="4 5" key="1">
    <citation type="journal article" date="2018" name="Sci. Rep.">
        <title>Characterisation of pathogen-specific regions and novel effector candidates in Fusarium oxysporum f. sp. cepae.</title>
        <authorList>
            <person name="Armitage A.D."/>
            <person name="Taylor A."/>
            <person name="Sobczyk M.K."/>
            <person name="Baxter L."/>
            <person name="Greenfield B.P."/>
            <person name="Bates H.J."/>
            <person name="Wilson F."/>
            <person name="Jackson A.C."/>
            <person name="Ott S."/>
            <person name="Harrison R.J."/>
            <person name="Clarkson J.P."/>
        </authorList>
    </citation>
    <scope>NUCLEOTIDE SEQUENCE [LARGE SCALE GENOMIC DNA]</scope>
    <source>
        <strain evidence="2 4">Fo_A13</strain>
        <strain evidence="3 5">Fo_A28</strain>
    </source>
</reference>
<dbReference type="VEuPathDB" id="FungiDB:FOIG_02575"/>
<evidence type="ECO:0000313" key="3">
    <source>
        <dbReference type="EMBL" id="RKK86872.1"/>
    </source>
</evidence>
<dbReference type="Proteomes" id="UP000285860">
    <property type="component" value="Unassembled WGS sequence"/>
</dbReference>
<dbReference type="VEuPathDB" id="FungiDB:FOZG_05988"/>
<accession>A0A420P2X5</accession>
<dbReference type="Pfam" id="PF24681">
    <property type="entry name" value="Kelch_KLHDC2_KLHL20_DRC7"/>
    <property type="match status" value="1"/>
</dbReference>
<dbReference type="EMBL" id="MRCX01000478">
    <property type="protein sequence ID" value="RKK64974.1"/>
    <property type="molecule type" value="Genomic_DNA"/>
</dbReference>
<organism evidence="3 5">
    <name type="scientific">Fusarium oxysporum</name>
    <name type="common">Fusarium vascular wilt</name>
    <dbReference type="NCBI Taxonomy" id="5507"/>
    <lineage>
        <taxon>Eukaryota</taxon>
        <taxon>Fungi</taxon>
        <taxon>Dikarya</taxon>
        <taxon>Ascomycota</taxon>
        <taxon>Pezizomycotina</taxon>
        <taxon>Sordariomycetes</taxon>
        <taxon>Hypocreomycetidae</taxon>
        <taxon>Hypocreales</taxon>
        <taxon>Nectriaceae</taxon>
        <taxon>Fusarium</taxon>
        <taxon>Fusarium oxysporum species complex</taxon>
    </lineage>
</organism>
<dbReference type="VEuPathDB" id="FungiDB:FOMG_05841"/>
<dbReference type="Proteomes" id="UP000285084">
    <property type="component" value="Unassembled WGS sequence"/>
</dbReference>
<feature type="compositionally biased region" description="Polar residues" evidence="1">
    <location>
        <begin position="1"/>
        <end position="25"/>
    </location>
</feature>
<dbReference type="SUPFAM" id="SSF117281">
    <property type="entry name" value="Kelch motif"/>
    <property type="match status" value="1"/>
</dbReference>
<gene>
    <name evidence="3" type="ORF">BFJ68_g17102</name>
    <name evidence="2" type="ORF">BFJ69_g16538</name>
</gene>
<protein>
    <submittedName>
        <fullName evidence="3">Uncharacterized protein</fullName>
    </submittedName>
</protein>
<dbReference type="Gene3D" id="2.120.10.80">
    <property type="entry name" value="Kelch-type beta propeller"/>
    <property type="match status" value="1"/>
</dbReference>
<dbReference type="GO" id="GO:0045454">
    <property type="term" value="P:cell redox homeostasis"/>
    <property type="evidence" value="ECO:0007669"/>
    <property type="project" value="TreeGrafter"/>
</dbReference>
<dbReference type="VEuPathDB" id="FungiDB:FOC1_g10008044"/>
<proteinExistence type="predicted"/>